<feature type="domain" description="DDE-1" evidence="1">
    <location>
        <begin position="176"/>
        <end position="292"/>
    </location>
</feature>
<evidence type="ECO:0000259" key="1">
    <source>
        <dbReference type="Pfam" id="PF03184"/>
    </source>
</evidence>
<reference evidence="2 3" key="1">
    <citation type="submission" date="2014-03" db="EMBL/GenBank/DDBJ databases">
        <authorList>
            <person name="Warren W."/>
            <person name="Wilson R.K."/>
        </authorList>
    </citation>
    <scope>NUCLEOTIDE SEQUENCE</scope>
</reference>
<dbReference type="Proteomes" id="UP000029965">
    <property type="component" value="Chromosome 14"/>
</dbReference>
<dbReference type="EMBL" id="AQIB01030017">
    <property type="status" value="NOT_ANNOTATED_CDS"/>
    <property type="molecule type" value="Genomic_DNA"/>
</dbReference>
<organism evidence="2 3">
    <name type="scientific">Chlorocebus sabaeus</name>
    <name type="common">Green monkey</name>
    <name type="synonym">Simia sabaea</name>
    <dbReference type="NCBI Taxonomy" id="60711"/>
    <lineage>
        <taxon>Eukaryota</taxon>
        <taxon>Metazoa</taxon>
        <taxon>Chordata</taxon>
        <taxon>Craniata</taxon>
        <taxon>Vertebrata</taxon>
        <taxon>Euteleostomi</taxon>
        <taxon>Mammalia</taxon>
        <taxon>Eutheria</taxon>
        <taxon>Euarchontoglires</taxon>
        <taxon>Primates</taxon>
        <taxon>Haplorrhini</taxon>
        <taxon>Catarrhini</taxon>
        <taxon>Cercopithecidae</taxon>
        <taxon>Cercopithecinae</taxon>
        <taxon>Chlorocebus</taxon>
    </lineage>
</organism>
<name>A0A0D9R3W2_CHLSB</name>
<evidence type="ECO:0000313" key="2">
    <source>
        <dbReference type="Ensembl" id="ENSCSAP00000003301.1"/>
    </source>
</evidence>
<dbReference type="Bgee" id="ENSCSAG00000007025">
    <property type="expression patterns" value="Expressed in prefrontal cortex and 1 other cell type or tissue"/>
</dbReference>
<dbReference type="GO" id="GO:0003676">
    <property type="term" value="F:nucleic acid binding"/>
    <property type="evidence" value="ECO:0007669"/>
    <property type="project" value="InterPro"/>
</dbReference>
<dbReference type="Pfam" id="PF03184">
    <property type="entry name" value="DDE_1"/>
    <property type="match status" value="1"/>
</dbReference>
<dbReference type="EMBL" id="AQIB01030018">
    <property type="status" value="NOT_ANNOTATED_CDS"/>
    <property type="molecule type" value="Genomic_DNA"/>
</dbReference>
<dbReference type="GeneTree" id="ENSGT00940000155163"/>
<evidence type="ECO:0000313" key="3">
    <source>
        <dbReference type="Proteomes" id="UP000029965"/>
    </source>
</evidence>
<keyword evidence="3" id="KW-1185">Reference proteome</keyword>
<dbReference type="AlphaFoldDB" id="A0A0D9R3W2"/>
<protein>
    <recommendedName>
        <fullName evidence="1">DDE-1 domain-containing protein</fullName>
    </recommendedName>
</protein>
<sequence length="425" mass="49209">MKKLLIEIKIATSVNTQMITKQKSLIADTENILVVYIDDPTMHIVNLSQLIQKKALFFNTAKPSRDKKATEERLEASRWFMRFKEKSHLQNIKCGAAASADGEAAGSYLEDPSKIADEGGYIQRQIYTYLQYDSLNNFKPTVETYCSENKFFSKIADEGGYIQRQIHTYLQYYSLNNFKPTVETYCSENKFFKNIMFIENAPSDPRTLMETCKEISVVFMPANTTLILLLIDQTSKSSYYLRSTFCKAIAAIIRSKQSKLKTPWKVFTTLDIVKNIHDSWKEVKISTITRVWGKLISTFMNDFERFKTSLEEVTDVDEIARELELEVEPENVTELLQSHDEILTDKALIFVDEQRKRFTEIKFTPPEDVVNILEMTTKDLYYNDLVDKAAARFGKIDSNFERTSTVCKMLSNITCYTKIFCERKT</sequence>
<reference evidence="2" key="3">
    <citation type="submission" date="2025-09" db="UniProtKB">
        <authorList>
            <consortium name="Ensembl"/>
        </authorList>
    </citation>
    <scope>IDENTIFICATION</scope>
</reference>
<dbReference type="InterPro" id="IPR004875">
    <property type="entry name" value="DDE_SF_endonuclease_dom"/>
</dbReference>
<reference evidence="2" key="2">
    <citation type="submission" date="2025-08" db="UniProtKB">
        <authorList>
            <consortium name="Ensembl"/>
        </authorList>
    </citation>
    <scope>IDENTIFICATION</scope>
</reference>
<dbReference type="Ensembl" id="ENSCSAT00000005067.1">
    <property type="protein sequence ID" value="ENSCSAP00000003301.1"/>
    <property type="gene ID" value="ENSCSAG00000007025.1"/>
</dbReference>
<proteinExistence type="predicted"/>
<accession>A0A0D9R3W2</accession>
<dbReference type="jPOST" id="A0A0D9R3W2"/>
<dbReference type="eggNOG" id="KOG3105">
    <property type="taxonomic scope" value="Eukaryota"/>
</dbReference>